<dbReference type="GO" id="GO:0016717">
    <property type="term" value="F:oxidoreductase activity, acting on paired donors, with oxidation of a pair of donors resulting in the reduction of molecular oxygen to two molecules of water"/>
    <property type="evidence" value="ECO:0007669"/>
    <property type="project" value="TreeGrafter"/>
</dbReference>
<dbReference type="EMBL" id="FNAJ01000007">
    <property type="protein sequence ID" value="SDE47083.1"/>
    <property type="molecule type" value="Genomic_DNA"/>
</dbReference>
<dbReference type="Pfam" id="PF00487">
    <property type="entry name" value="FA_desaturase"/>
    <property type="match status" value="1"/>
</dbReference>
<evidence type="ECO:0000313" key="5">
    <source>
        <dbReference type="Proteomes" id="UP000198717"/>
    </source>
</evidence>
<dbReference type="GO" id="GO:0008610">
    <property type="term" value="P:lipid biosynthetic process"/>
    <property type="evidence" value="ECO:0007669"/>
    <property type="project" value="UniProtKB-ARBA"/>
</dbReference>
<organism evidence="3 6">
    <name type="scientific">Myxococcus virescens</name>
    <dbReference type="NCBI Taxonomy" id="83456"/>
    <lineage>
        <taxon>Bacteria</taxon>
        <taxon>Pseudomonadati</taxon>
        <taxon>Myxococcota</taxon>
        <taxon>Myxococcia</taxon>
        <taxon>Myxococcales</taxon>
        <taxon>Cystobacterineae</taxon>
        <taxon>Myxococcaceae</taxon>
        <taxon>Myxococcus</taxon>
    </lineage>
</organism>
<feature type="transmembrane region" description="Helical" evidence="1">
    <location>
        <begin position="225"/>
        <end position="244"/>
    </location>
</feature>
<evidence type="ECO:0000313" key="4">
    <source>
        <dbReference type="EMBL" id="SDE47083.1"/>
    </source>
</evidence>
<evidence type="ECO:0000313" key="6">
    <source>
        <dbReference type="Proteomes" id="UP000321224"/>
    </source>
</evidence>
<dbReference type="AlphaFoldDB" id="A0A511H7R3"/>
<feature type="domain" description="Fatty acid desaturase" evidence="2">
    <location>
        <begin position="63"/>
        <end position="315"/>
    </location>
</feature>
<evidence type="ECO:0000313" key="3">
    <source>
        <dbReference type="EMBL" id="GEL68809.1"/>
    </source>
</evidence>
<name>A0A511H7R3_9BACT</name>
<dbReference type="InterPro" id="IPR012171">
    <property type="entry name" value="Fatty_acid_desaturase"/>
</dbReference>
<evidence type="ECO:0000256" key="1">
    <source>
        <dbReference type="SAM" id="Phobius"/>
    </source>
</evidence>
<dbReference type="RefSeq" id="WP_090491393.1">
    <property type="nucleotide sequence ID" value="NZ_BJVY01000002.1"/>
</dbReference>
<protein>
    <submittedName>
        <fullName evidence="3">Fatty acid desaturase</fullName>
    </submittedName>
</protein>
<feature type="transmembrane region" description="Helical" evidence="1">
    <location>
        <begin position="203"/>
        <end position="219"/>
    </location>
</feature>
<proteinExistence type="predicted"/>
<dbReference type="Proteomes" id="UP000321224">
    <property type="component" value="Unassembled WGS sequence"/>
</dbReference>
<keyword evidence="1" id="KW-0812">Transmembrane</keyword>
<comment type="caution">
    <text evidence="3">The sequence shown here is derived from an EMBL/GenBank/DDBJ whole genome shotgun (WGS) entry which is preliminary data.</text>
</comment>
<feature type="transmembrane region" description="Helical" evidence="1">
    <location>
        <begin position="62"/>
        <end position="85"/>
    </location>
</feature>
<reference evidence="4 5" key="1">
    <citation type="submission" date="2016-10" db="EMBL/GenBank/DDBJ databases">
        <authorList>
            <person name="Varghese N."/>
            <person name="Submissions S."/>
        </authorList>
    </citation>
    <scope>NUCLEOTIDE SEQUENCE [LARGE SCALE GENOMIC DNA]</scope>
    <source>
        <strain evidence="4 5">DSM 2260</strain>
    </source>
</reference>
<dbReference type="PANTHER" id="PTHR19353">
    <property type="entry name" value="FATTY ACID DESATURASE 2"/>
    <property type="match status" value="1"/>
</dbReference>
<dbReference type="EMBL" id="BJVY01000002">
    <property type="protein sequence ID" value="GEL68809.1"/>
    <property type="molecule type" value="Genomic_DNA"/>
</dbReference>
<gene>
    <name evidence="3" type="ORF">MVI01_05930</name>
    <name evidence="4" type="ORF">SAMN04488504_107156</name>
</gene>
<dbReference type="InterPro" id="IPR005804">
    <property type="entry name" value="FA_desaturase_dom"/>
</dbReference>
<keyword evidence="1" id="KW-0472">Membrane</keyword>
<evidence type="ECO:0000259" key="2">
    <source>
        <dbReference type="Pfam" id="PF00487"/>
    </source>
</evidence>
<accession>A0A511H7R3</accession>
<reference evidence="3 6" key="2">
    <citation type="submission" date="2019-07" db="EMBL/GenBank/DDBJ databases">
        <title>Whole genome shotgun sequence of Myxococcus virescens NBRC 100334.</title>
        <authorList>
            <person name="Hosoyama A."/>
            <person name="Uohara A."/>
            <person name="Ohji S."/>
            <person name="Ichikawa N."/>
        </authorList>
    </citation>
    <scope>NUCLEOTIDE SEQUENCE [LARGE SCALE GENOMIC DNA]</scope>
    <source>
        <strain evidence="3 6">NBRC 100334</strain>
    </source>
</reference>
<dbReference type="GO" id="GO:0016020">
    <property type="term" value="C:membrane"/>
    <property type="evidence" value="ECO:0007669"/>
    <property type="project" value="TreeGrafter"/>
</dbReference>
<feature type="transmembrane region" description="Helical" evidence="1">
    <location>
        <begin position="164"/>
        <end position="183"/>
    </location>
</feature>
<sequence length="368" mass="41452">MNSSNPQAGPIPADDPRWLRSELRRVMPPESFQPQPLRGIVAFGLVPVMVVLMWAAGSGRLPWWACLLISFVLGQMVTAVGLAAHEALHHAVFRSRALESLLGWVGFSPFLVTPGNWRAWHVQAHHSAANVLVRDPDILPRQSEWRTQWFAKVFHAMSPGSGSLLSFVSFSFFFTAQGQAFLWHHSRLPQFKHVHMHRTRERVLTVLVLLGWVAVGWWMGPMGALYALILPLLIGNITLMIYIATNHWLLAAHEESDNPFVNTASVATHPVMDWLHYNFSHHQEHHIFPAMSPKFAPLLRKHLRELNPEASQVYPHLHALRMLYRRPALYAEDGQTLMAPDGTPSISTEALRSQLKGGGASLEHGLNR</sequence>
<dbReference type="Proteomes" id="UP000198717">
    <property type="component" value="Unassembled WGS sequence"/>
</dbReference>
<feature type="transmembrane region" description="Helical" evidence="1">
    <location>
        <begin position="37"/>
        <end position="56"/>
    </location>
</feature>
<dbReference type="PANTHER" id="PTHR19353:SF19">
    <property type="entry name" value="DELTA(5) FATTY ACID DESATURASE C-RELATED"/>
    <property type="match status" value="1"/>
</dbReference>
<keyword evidence="5" id="KW-1185">Reference proteome</keyword>
<keyword evidence="1" id="KW-1133">Transmembrane helix</keyword>